<protein>
    <submittedName>
        <fullName evidence="1">Uncharacterized protein</fullName>
    </submittedName>
</protein>
<evidence type="ECO:0000313" key="2">
    <source>
        <dbReference type="Proteomes" id="UP000092445"/>
    </source>
</evidence>
<sequence>MEDVNMTLNFVDIVMIAFRKSVNVKSQNIEEYDLPLHAESDKQESYVARSEATKNPGFTTPECRRTKHILSTVQQFNKQAVDVLNLYMIMWKVKCDFTSNMLLKKSQHISNDNTKSNTYNSFMKKDMEITTLLIIDYLLSLVHLEDDLIVSNATYATARDADLLDLTN</sequence>
<dbReference type="AlphaFoldDB" id="A0A1A9ZK59"/>
<reference evidence="1" key="2">
    <citation type="submission" date="2020-05" db="UniProtKB">
        <authorList>
            <consortium name="EnsemblMetazoa"/>
        </authorList>
    </citation>
    <scope>IDENTIFICATION</scope>
    <source>
        <strain evidence="1">IAEA</strain>
    </source>
</reference>
<proteinExistence type="predicted"/>
<accession>A0A1A9ZK59</accession>
<name>A0A1A9ZK59_GLOPL</name>
<dbReference type="EnsemblMetazoa" id="GPAI017358-RA">
    <property type="protein sequence ID" value="GPAI017358-PA"/>
    <property type="gene ID" value="GPAI017358"/>
</dbReference>
<evidence type="ECO:0000313" key="1">
    <source>
        <dbReference type="EnsemblMetazoa" id="GPAI017358-PA"/>
    </source>
</evidence>
<reference evidence="2" key="1">
    <citation type="submission" date="2014-03" db="EMBL/GenBank/DDBJ databases">
        <authorList>
            <person name="Aksoy S."/>
            <person name="Warren W."/>
            <person name="Wilson R.K."/>
        </authorList>
    </citation>
    <scope>NUCLEOTIDE SEQUENCE [LARGE SCALE GENOMIC DNA]</scope>
    <source>
        <strain evidence="2">IAEA</strain>
    </source>
</reference>
<dbReference type="Proteomes" id="UP000092445">
    <property type="component" value="Unassembled WGS sequence"/>
</dbReference>
<dbReference type="VEuPathDB" id="VectorBase:GPAI017358"/>
<organism evidence="1 2">
    <name type="scientific">Glossina pallidipes</name>
    <name type="common">Tsetse fly</name>
    <dbReference type="NCBI Taxonomy" id="7398"/>
    <lineage>
        <taxon>Eukaryota</taxon>
        <taxon>Metazoa</taxon>
        <taxon>Ecdysozoa</taxon>
        <taxon>Arthropoda</taxon>
        <taxon>Hexapoda</taxon>
        <taxon>Insecta</taxon>
        <taxon>Pterygota</taxon>
        <taxon>Neoptera</taxon>
        <taxon>Endopterygota</taxon>
        <taxon>Diptera</taxon>
        <taxon>Brachycera</taxon>
        <taxon>Muscomorpha</taxon>
        <taxon>Hippoboscoidea</taxon>
        <taxon>Glossinidae</taxon>
        <taxon>Glossina</taxon>
    </lineage>
</organism>
<keyword evidence="2" id="KW-1185">Reference proteome</keyword>